<feature type="region of interest" description="Disordered" evidence="1">
    <location>
        <begin position="117"/>
        <end position="164"/>
    </location>
</feature>
<reference evidence="2 3" key="1">
    <citation type="journal article" date="2016" name="Nat. Commun.">
        <title>Ectomycorrhizal ecology is imprinted in the genome of the dominant symbiotic fungus Cenococcum geophilum.</title>
        <authorList>
            <consortium name="DOE Joint Genome Institute"/>
            <person name="Peter M."/>
            <person name="Kohler A."/>
            <person name="Ohm R.A."/>
            <person name="Kuo A."/>
            <person name="Krutzmann J."/>
            <person name="Morin E."/>
            <person name="Arend M."/>
            <person name="Barry K.W."/>
            <person name="Binder M."/>
            <person name="Choi C."/>
            <person name="Clum A."/>
            <person name="Copeland A."/>
            <person name="Grisel N."/>
            <person name="Haridas S."/>
            <person name="Kipfer T."/>
            <person name="LaButti K."/>
            <person name="Lindquist E."/>
            <person name="Lipzen A."/>
            <person name="Maire R."/>
            <person name="Meier B."/>
            <person name="Mihaltcheva S."/>
            <person name="Molinier V."/>
            <person name="Murat C."/>
            <person name="Poggeler S."/>
            <person name="Quandt C.A."/>
            <person name="Sperisen C."/>
            <person name="Tritt A."/>
            <person name="Tisserant E."/>
            <person name="Crous P.W."/>
            <person name="Henrissat B."/>
            <person name="Nehls U."/>
            <person name="Egli S."/>
            <person name="Spatafora J.W."/>
            <person name="Grigoriev I.V."/>
            <person name="Martin F.M."/>
        </authorList>
    </citation>
    <scope>NUCLEOTIDE SEQUENCE [LARGE SCALE GENOMIC DNA]</scope>
    <source>
        <strain evidence="2 3">CBS 207.34</strain>
    </source>
</reference>
<organism evidence="2 3">
    <name type="scientific">Glonium stellatum</name>
    <dbReference type="NCBI Taxonomy" id="574774"/>
    <lineage>
        <taxon>Eukaryota</taxon>
        <taxon>Fungi</taxon>
        <taxon>Dikarya</taxon>
        <taxon>Ascomycota</taxon>
        <taxon>Pezizomycotina</taxon>
        <taxon>Dothideomycetes</taxon>
        <taxon>Pleosporomycetidae</taxon>
        <taxon>Gloniales</taxon>
        <taxon>Gloniaceae</taxon>
        <taxon>Glonium</taxon>
    </lineage>
</organism>
<proteinExistence type="predicted"/>
<evidence type="ECO:0000313" key="3">
    <source>
        <dbReference type="Proteomes" id="UP000250140"/>
    </source>
</evidence>
<evidence type="ECO:0000313" key="2">
    <source>
        <dbReference type="EMBL" id="OCL07808.1"/>
    </source>
</evidence>
<protein>
    <submittedName>
        <fullName evidence="2">Uncharacterized protein</fullName>
    </submittedName>
</protein>
<dbReference type="EMBL" id="KV749781">
    <property type="protein sequence ID" value="OCL07808.1"/>
    <property type="molecule type" value="Genomic_DNA"/>
</dbReference>
<name>A0A8E2F047_9PEZI</name>
<dbReference type="AlphaFoldDB" id="A0A8E2F047"/>
<accession>A0A8E2F047</accession>
<dbReference type="Proteomes" id="UP000250140">
    <property type="component" value="Unassembled WGS sequence"/>
</dbReference>
<keyword evidence="3" id="KW-1185">Reference proteome</keyword>
<evidence type="ECO:0000256" key="1">
    <source>
        <dbReference type="SAM" id="MobiDB-lite"/>
    </source>
</evidence>
<feature type="compositionally biased region" description="Basic and acidic residues" evidence="1">
    <location>
        <begin position="128"/>
        <end position="149"/>
    </location>
</feature>
<gene>
    <name evidence="2" type="ORF">AOQ84DRAFT_389273</name>
</gene>
<sequence>MLICGNRPGLLGGLRWCGAERKPFQEQMREDAWRARIGLDWLGLAWTLTMGLALDWVPHFCPHTLMPAYTRWTRQMKRTERIEQMMRAEEWGSLPNHTPQYSIAGYLQKYIDRHRGGQGGSVEGGAATKEEGKEGEGRGRMGKDGKQDAPYEAQQQLGHGRALP</sequence>